<dbReference type="InterPro" id="IPR036380">
    <property type="entry name" value="Isochorismatase-like_sf"/>
</dbReference>
<evidence type="ECO:0000256" key="1">
    <source>
        <dbReference type="ARBA" id="ARBA00006336"/>
    </source>
</evidence>
<name>A0A3D8RJC5_9HELO</name>
<dbReference type="InterPro" id="IPR000868">
    <property type="entry name" value="Isochorismatase-like_dom"/>
</dbReference>
<accession>A0A3D8RJC5</accession>
<keyword evidence="5" id="KW-1185">Reference proteome</keyword>
<dbReference type="PANTHER" id="PTHR43540:SF9">
    <property type="entry name" value="FAMILY HYDROLASE, PUTATIVE (AFU_ORTHOLOGUE AFUA_2G08700)-RELATED"/>
    <property type="match status" value="1"/>
</dbReference>
<comment type="similarity">
    <text evidence="1">Belongs to the isochorismatase family.</text>
</comment>
<sequence length="263" mass="28947">MAAETISIGPDGDQWHFSLATKTYDLARGSEKKLRVQTTRGKEVDAIEISPELSALVIVDMQNYFLHPKCRHHPLGLATVEPTMNIIEKCEDVGIQVVWLNWGLTEHDLATMPAGTRRSPARGMVTKTGISSNYGEDLGSSQGRCLMAGTWNADIYEPLKEYSKPEDVYCDKNRLSGMWSEDQPLRKYLAESGKKTLLFTGVNSDRCVLGTLADAAYCGWDCIAVEDCCATATEEAHEVCVDNIELLHGFVIDSNTFCAATTA</sequence>
<keyword evidence="2" id="KW-0378">Hydrolase</keyword>
<dbReference type="InterPro" id="IPR050272">
    <property type="entry name" value="Isochorismatase-like_hydrls"/>
</dbReference>
<dbReference type="GO" id="GO:0016787">
    <property type="term" value="F:hydrolase activity"/>
    <property type="evidence" value="ECO:0007669"/>
    <property type="project" value="UniProtKB-KW"/>
</dbReference>
<gene>
    <name evidence="4" type="ORF">BP5796_07587</name>
</gene>
<feature type="domain" description="Isochorismatase-like" evidence="3">
    <location>
        <begin position="54"/>
        <end position="255"/>
    </location>
</feature>
<dbReference type="OrthoDB" id="167809at2759"/>
<protein>
    <recommendedName>
        <fullName evidence="3">Isochorismatase-like domain-containing protein</fullName>
    </recommendedName>
</protein>
<dbReference type="Pfam" id="PF00857">
    <property type="entry name" value="Isochorismatase"/>
    <property type="match status" value="1"/>
</dbReference>
<evidence type="ECO:0000313" key="4">
    <source>
        <dbReference type="EMBL" id="RDW74145.1"/>
    </source>
</evidence>
<dbReference type="EMBL" id="PDLN01000010">
    <property type="protein sequence ID" value="RDW74145.1"/>
    <property type="molecule type" value="Genomic_DNA"/>
</dbReference>
<organism evidence="4 5">
    <name type="scientific">Coleophoma crateriformis</name>
    <dbReference type="NCBI Taxonomy" id="565419"/>
    <lineage>
        <taxon>Eukaryota</taxon>
        <taxon>Fungi</taxon>
        <taxon>Dikarya</taxon>
        <taxon>Ascomycota</taxon>
        <taxon>Pezizomycotina</taxon>
        <taxon>Leotiomycetes</taxon>
        <taxon>Helotiales</taxon>
        <taxon>Dermateaceae</taxon>
        <taxon>Coleophoma</taxon>
    </lineage>
</organism>
<dbReference type="PANTHER" id="PTHR43540">
    <property type="entry name" value="PEROXYUREIDOACRYLATE/UREIDOACRYLATE AMIDOHYDROLASE-RELATED"/>
    <property type="match status" value="1"/>
</dbReference>
<comment type="caution">
    <text evidence="4">The sequence shown here is derived from an EMBL/GenBank/DDBJ whole genome shotgun (WGS) entry which is preliminary data.</text>
</comment>
<dbReference type="Gene3D" id="3.40.50.850">
    <property type="entry name" value="Isochorismatase-like"/>
    <property type="match status" value="1"/>
</dbReference>
<dbReference type="SUPFAM" id="SSF52499">
    <property type="entry name" value="Isochorismatase-like hydrolases"/>
    <property type="match status" value="1"/>
</dbReference>
<evidence type="ECO:0000313" key="5">
    <source>
        <dbReference type="Proteomes" id="UP000256328"/>
    </source>
</evidence>
<dbReference type="CDD" id="cd00431">
    <property type="entry name" value="cysteine_hydrolases"/>
    <property type="match status" value="1"/>
</dbReference>
<evidence type="ECO:0000259" key="3">
    <source>
        <dbReference type="Pfam" id="PF00857"/>
    </source>
</evidence>
<evidence type="ECO:0000256" key="2">
    <source>
        <dbReference type="ARBA" id="ARBA00022801"/>
    </source>
</evidence>
<reference evidence="4 5" key="1">
    <citation type="journal article" date="2018" name="IMA Fungus">
        <title>IMA Genome-F 9: Draft genome sequence of Annulohypoxylon stygium, Aspergillus mulundensis, Berkeleyomyces basicola (syn. Thielaviopsis basicola), Ceratocystis smalleyi, two Cercospora beticola strains, Coleophoma cylindrospora, Fusarium fracticaudum, Phialophora cf. hyalina, and Morchella septimelata.</title>
        <authorList>
            <person name="Wingfield B.D."/>
            <person name="Bills G.F."/>
            <person name="Dong Y."/>
            <person name="Huang W."/>
            <person name="Nel W.J."/>
            <person name="Swalarsk-Parry B.S."/>
            <person name="Vaghefi N."/>
            <person name="Wilken P.M."/>
            <person name="An Z."/>
            <person name="de Beer Z.W."/>
            <person name="De Vos L."/>
            <person name="Chen L."/>
            <person name="Duong T.A."/>
            <person name="Gao Y."/>
            <person name="Hammerbacher A."/>
            <person name="Kikkert J.R."/>
            <person name="Li Y."/>
            <person name="Li H."/>
            <person name="Li K."/>
            <person name="Li Q."/>
            <person name="Liu X."/>
            <person name="Ma X."/>
            <person name="Naidoo K."/>
            <person name="Pethybridge S.J."/>
            <person name="Sun J."/>
            <person name="Steenkamp E.T."/>
            <person name="van der Nest M.A."/>
            <person name="van Wyk S."/>
            <person name="Wingfield M.J."/>
            <person name="Xiong C."/>
            <person name="Yue Q."/>
            <person name="Zhang X."/>
        </authorList>
    </citation>
    <scope>NUCLEOTIDE SEQUENCE [LARGE SCALE GENOMIC DNA]</scope>
    <source>
        <strain evidence="4 5">BP5796</strain>
    </source>
</reference>
<dbReference type="AlphaFoldDB" id="A0A3D8RJC5"/>
<proteinExistence type="inferred from homology"/>
<dbReference type="Proteomes" id="UP000256328">
    <property type="component" value="Unassembled WGS sequence"/>
</dbReference>